<dbReference type="PRINTS" id="PR00759">
    <property type="entry name" value="BASICPTASE"/>
</dbReference>
<name>A0A6P4FBI4_DRORH</name>
<dbReference type="PANTHER" id="PTHR46751">
    <property type="entry name" value="EPPIN"/>
    <property type="match status" value="1"/>
</dbReference>
<dbReference type="InterPro" id="IPR036880">
    <property type="entry name" value="Kunitz_BPTI_sf"/>
</dbReference>
<evidence type="ECO:0000313" key="5">
    <source>
        <dbReference type="EnsemblMetazoa" id="XP_016982841.1"/>
    </source>
</evidence>
<dbReference type="InterPro" id="IPR020901">
    <property type="entry name" value="Prtase_inh_Kunz-CS"/>
</dbReference>
<sequence>MKYFVVFAVICCLLGAAMAQLKNPICGEQFGLSGNSCRGLIMKWTYRQDTNECIQFNYTGCHGNNNQFDNKEQCEQSCKN</sequence>
<keyword evidence="6" id="KW-1185">Reference proteome</keyword>
<reference evidence="6" key="1">
    <citation type="journal article" date="2021" name="Elife">
        <title>Highly contiguous assemblies of 101 drosophilid genomes.</title>
        <authorList>
            <person name="Kim B.Y."/>
            <person name="Wang J.R."/>
            <person name="Miller D.E."/>
            <person name="Barmina O."/>
            <person name="Delaney E."/>
            <person name="Thompson A."/>
            <person name="Comeault A.A."/>
            <person name="Peede D."/>
            <person name="D'Agostino E.R."/>
            <person name="Pelaez J."/>
            <person name="Aguilar J.M."/>
            <person name="Haji D."/>
            <person name="Matsunaga T."/>
            <person name="Armstrong E.E."/>
            <person name="Zych M."/>
            <person name="Ogawa Y."/>
            <person name="Stamenkovic-Radak M."/>
            <person name="Jelic M."/>
            <person name="Veselinovic M.S."/>
            <person name="Tanaskovic M."/>
            <person name="Eric P."/>
            <person name="Gao J.J."/>
            <person name="Katoh T.K."/>
            <person name="Toda M.J."/>
            <person name="Watabe H."/>
            <person name="Watada M."/>
            <person name="Davis J.S."/>
            <person name="Moyle L.C."/>
            <person name="Manoli G."/>
            <person name="Bertolini E."/>
            <person name="Kostal V."/>
            <person name="Hawley R.S."/>
            <person name="Takahashi A."/>
            <person name="Jones C.D."/>
            <person name="Price D.K."/>
            <person name="Whiteman N."/>
            <person name="Kopp A."/>
            <person name="Matute D.R."/>
            <person name="Petrov D.A."/>
        </authorList>
    </citation>
    <scope>NUCLEOTIDE SEQUENCE [LARGE SCALE GENOMIC DNA]</scope>
</reference>
<keyword evidence="3" id="KW-0732">Signal</keyword>
<dbReference type="PANTHER" id="PTHR46751:SF1">
    <property type="entry name" value="WAP FOUR-DISULFIDE CORE DOMAIN PROTEIN 6A"/>
    <property type="match status" value="1"/>
</dbReference>
<evidence type="ECO:0000256" key="3">
    <source>
        <dbReference type="SAM" id="SignalP"/>
    </source>
</evidence>
<protein>
    <submittedName>
        <fullName evidence="7">Male accessory gland serine protease inhibitor-like</fullName>
    </submittedName>
</protein>
<feature type="domain" description="BPTI/Kunitz inhibitor" evidence="4">
    <location>
        <begin position="26"/>
        <end position="78"/>
    </location>
</feature>
<evidence type="ECO:0000256" key="1">
    <source>
        <dbReference type="ARBA" id="ARBA00023157"/>
    </source>
</evidence>
<dbReference type="PROSITE" id="PS50279">
    <property type="entry name" value="BPTI_KUNITZ_2"/>
    <property type="match status" value="1"/>
</dbReference>
<proteinExistence type="inferred from homology"/>
<keyword evidence="1" id="KW-1015">Disulfide bond</keyword>
<dbReference type="RefSeq" id="XP_016982841.1">
    <property type="nucleotide sequence ID" value="XM_017127352.1"/>
</dbReference>
<dbReference type="GeneID" id="108047244"/>
<dbReference type="InterPro" id="IPR051388">
    <property type="entry name" value="Serpin_venom_toxin"/>
</dbReference>
<feature type="signal peptide" evidence="3">
    <location>
        <begin position="1"/>
        <end position="19"/>
    </location>
</feature>
<dbReference type="Pfam" id="PF00014">
    <property type="entry name" value="Kunitz_BPTI"/>
    <property type="match status" value="1"/>
</dbReference>
<evidence type="ECO:0000256" key="2">
    <source>
        <dbReference type="ARBA" id="ARBA00038506"/>
    </source>
</evidence>
<comment type="similarity">
    <text evidence="2">Belongs to the venom Kunitz-type family. 03 (sub-Kunitz) subfamily.</text>
</comment>
<dbReference type="PROSITE" id="PS00280">
    <property type="entry name" value="BPTI_KUNITZ_1"/>
    <property type="match status" value="1"/>
</dbReference>
<dbReference type="InterPro" id="IPR002223">
    <property type="entry name" value="Kunitz_BPTI"/>
</dbReference>
<organism evidence="7">
    <name type="scientific">Drosophila rhopaloa</name>
    <name type="common">Fruit fly</name>
    <dbReference type="NCBI Taxonomy" id="1041015"/>
    <lineage>
        <taxon>Eukaryota</taxon>
        <taxon>Metazoa</taxon>
        <taxon>Ecdysozoa</taxon>
        <taxon>Arthropoda</taxon>
        <taxon>Hexapoda</taxon>
        <taxon>Insecta</taxon>
        <taxon>Pterygota</taxon>
        <taxon>Neoptera</taxon>
        <taxon>Endopterygota</taxon>
        <taxon>Diptera</taxon>
        <taxon>Brachycera</taxon>
        <taxon>Muscomorpha</taxon>
        <taxon>Ephydroidea</taxon>
        <taxon>Drosophilidae</taxon>
        <taxon>Drosophila</taxon>
        <taxon>Sophophora</taxon>
    </lineage>
</organism>
<dbReference type="GO" id="GO:0005615">
    <property type="term" value="C:extracellular space"/>
    <property type="evidence" value="ECO:0007669"/>
    <property type="project" value="TreeGrafter"/>
</dbReference>
<dbReference type="OrthoDB" id="4473401at2759"/>
<reference evidence="7" key="2">
    <citation type="submission" date="2025-04" db="UniProtKB">
        <authorList>
            <consortium name="RefSeq"/>
        </authorList>
    </citation>
    <scope>IDENTIFICATION</scope>
</reference>
<evidence type="ECO:0000259" key="4">
    <source>
        <dbReference type="PROSITE" id="PS50279"/>
    </source>
</evidence>
<dbReference type="SMART" id="SM00131">
    <property type="entry name" value="KU"/>
    <property type="match status" value="1"/>
</dbReference>
<accession>A0A6P4FBI4</accession>
<dbReference type="AlphaFoldDB" id="A0A6P4FBI4"/>
<gene>
    <name evidence="7" type="primary">LOC108047244</name>
    <name evidence="5" type="synonym">108047244</name>
</gene>
<dbReference type="SUPFAM" id="SSF57362">
    <property type="entry name" value="BPTI-like"/>
    <property type="match status" value="1"/>
</dbReference>
<feature type="chain" id="PRO_5027654620" evidence="3">
    <location>
        <begin position="20"/>
        <end position="80"/>
    </location>
</feature>
<dbReference type="Proteomes" id="UP001652680">
    <property type="component" value="Unassembled WGS sequence"/>
</dbReference>
<dbReference type="EnsemblMetazoa" id="XM_017127352.1">
    <property type="protein sequence ID" value="XP_016982841.1"/>
    <property type="gene ID" value="LOC108047244"/>
</dbReference>
<keyword evidence="7" id="KW-0646">Protease inhibitor</keyword>
<evidence type="ECO:0000313" key="6">
    <source>
        <dbReference type="Proteomes" id="UP001652680"/>
    </source>
</evidence>
<keyword evidence="7" id="KW-0722">Serine protease inhibitor</keyword>
<reference evidence="5" key="3">
    <citation type="submission" date="2025-05" db="UniProtKB">
        <authorList>
            <consortium name="EnsemblMetazoa"/>
        </authorList>
    </citation>
    <scope>IDENTIFICATION</scope>
</reference>
<dbReference type="Gene3D" id="4.10.410.10">
    <property type="entry name" value="Pancreatic trypsin inhibitor Kunitz domain"/>
    <property type="match status" value="1"/>
</dbReference>
<evidence type="ECO:0000313" key="7">
    <source>
        <dbReference type="RefSeq" id="XP_016982841.1"/>
    </source>
</evidence>
<dbReference type="GO" id="GO:0004867">
    <property type="term" value="F:serine-type endopeptidase inhibitor activity"/>
    <property type="evidence" value="ECO:0007669"/>
    <property type="project" value="UniProtKB-KW"/>
</dbReference>